<keyword evidence="4 6" id="KW-1133">Transmembrane helix</keyword>
<feature type="transmembrane region" description="Helical" evidence="6">
    <location>
        <begin position="247"/>
        <end position="273"/>
    </location>
</feature>
<feature type="transmembrane region" description="Helical" evidence="6">
    <location>
        <begin position="126"/>
        <end position="142"/>
    </location>
</feature>
<feature type="transmembrane region" description="Helical" evidence="6">
    <location>
        <begin position="324"/>
        <end position="346"/>
    </location>
</feature>
<feature type="transmembrane region" description="Helical" evidence="6">
    <location>
        <begin position="62"/>
        <end position="82"/>
    </location>
</feature>
<sequence length="352" mass="39876">MKRFPYFLVLSVIILKFFSVSALYVINYIKFVPKEVAYFLVAFFLFIIVSSINFRIFKFYSILLYVLVLFSLIGALIIGVAINSSRRWISIGGLFTVQPSEFAKISLIIIFAWIYDHKTWNNFEKFLYSTLLFLPYAIIVFLQPDMGTSLVFVFIYFFLIAVFLHYKYALTLVIIALSLIPLLPKILKPYQIERILVFFNPYRDPLGSGYNVLQSIIAFGSGKLIGKGILGSTMTKLNFVPVQYADFIFSAIGEIWGFVGIVVVLLSFAYILYFIAKAAFSTKNIFGRAIAFGVFAMFFFQILINAGMNMGIMPVTGVPLPFLSFGGSSELVNFIALGLVVSVYNYKDEINL</sequence>
<feature type="transmembrane region" description="Helical" evidence="6">
    <location>
        <begin position="6"/>
        <end position="29"/>
    </location>
</feature>
<evidence type="ECO:0000256" key="4">
    <source>
        <dbReference type="ARBA" id="ARBA00022989"/>
    </source>
</evidence>
<feature type="transmembrane region" description="Helical" evidence="6">
    <location>
        <begin position="36"/>
        <end position="56"/>
    </location>
</feature>
<evidence type="ECO:0000256" key="5">
    <source>
        <dbReference type="ARBA" id="ARBA00023136"/>
    </source>
</evidence>
<dbReference type="GO" id="GO:0008360">
    <property type="term" value="P:regulation of cell shape"/>
    <property type="evidence" value="ECO:0007669"/>
    <property type="project" value="UniProtKB-KW"/>
</dbReference>
<accession>A0A2J6X5V1</accession>
<evidence type="ECO:0000313" key="8">
    <source>
        <dbReference type="Proteomes" id="UP000236910"/>
    </source>
</evidence>
<dbReference type="GO" id="GO:0005886">
    <property type="term" value="C:plasma membrane"/>
    <property type="evidence" value="ECO:0007669"/>
    <property type="project" value="TreeGrafter"/>
</dbReference>
<dbReference type="Proteomes" id="UP000236910">
    <property type="component" value="Unassembled WGS sequence"/>
</dbReference>
<gene>
    <name evidence="7" type="ORF">C0175_04365</name>
</gene>
<evidence type="ECO:0000256" key="1">
    <source>
        <dbReference type="ARBA" id="ARBA00004141"/>
    </source>
</evidence>
<evidence type="ECO:0000256" key="2">
    <source>
        <dbReference type="ARBA" id="ARBA00022692"/>
    </source>
</evidence>
<organism evidence="7 8">
    <name type="scientific">Caldisericum exile</name>
    <dbReference type="NCBI Taxonomy" id="693075"/>
    <lineage>
        <taxon>Bacteria</taxon>
        <taxon>Pseudomonadati</taxon>
        <taxon>Caldisericota/Cryosericota group</taxon>
        <taxon>Caldisericota</taxon>
        <taxon>Caldisericia</taxon>
        <taxon>Caldisericales</taxon>
        <taxon>Caldisericaceae</taxon>
        <taxon>Caldisericum</taxon>
    </lineage>
</organism>
<dbReference type="InterPro" id="IPR001182">
    <property type="entry name" value="FtsW/RodA"/>
</dbReference>
<dbReference type="PANTHER" id="PTHR30474">
    <property type="entry name" value="CELL CYCLE PROTEIN"/>
    <property type="match status" value="1"/>
</dbReference>
<dbReference type="PANTHER" id="PTHR30474:SF1">
    <property type="entry name" value="PEPTIDOGLYCAN GLYCOSYLTRANSFERASE MRDB"/>
    <property type="match status" value="1"/>
</dbReference>
<name>A0A2J6X5V1_9BACT</name>
<dbReference type="Pfam" id="PF01098">
    <property type="entry name" value="FTSW_RODA_SPOVE"/>
    <property type="match status" value="1"/>
</dbReference>
<feature type="transmembrane region" description="Helical" evidence="6">
    <location>
        <begin position="94"/>
        <end position="114"/>
    </location>
</feature>
<proteinExistence type="predicted"/>
<comment type="subcellular location">
    <subcellularLocation>
        <location evidence="1">Membrane</location>
        <topology evidence="1">Multi-pass membrane protein</topology>
    </subcellularLocation>
</comment>
<reference evidence="7 8" key="1">
    <citation type="submission" date="2018-01" db="EMBL/GenBank/DDBJ databases">
        <title>Metagenomic assembled genomes from two thermal pools in the Uzon Caldera, Kamchatka, Russia.</title>
        <authorList>
            <person name="Wilkins L."/>
            <person name="Ettinger C."/>
        </authorList>
    </citation>
    <scope>NUCLEOTIDE SEQUENCE [LARGE SCALE GENOMIC DNA]</scope>
    <source>
        <strain evidence="7">ARK-10</strain>
    </source>
</reference>
<keyword evidence="2 6" id="KW-0812">Transmembrane</keyword>
<dbReference type="GO" id="GO:0032153">
    <property type="term" value="C:cell division site"/>
    <property type="evidence" value="ECO:0007669"/>
    <property type="project" value="TreeGrafter"/>
</dbReference>
<keyword evidence="5 6" id="KW-0472">Membrane</keyword>
<feature type="transmembrane region" description="Helical" evidence="6">
    <location>
        <begin position="285"/>
        <end position="304"/>
    </location>
</feature>
<dbReference type="AlphaFoldDB" id="A0A2J6X5V1"/>
<keyword evidence="3" id="KW-0133">Cell shape</keyword>
<protein>
    <submittedName>
        <fullName evidence="7">Rod shape-determining protein RodA</fullName>
    </submittedName>
</protein>
<dbReference type="GO" id="GO:0015648">
    <property type="term" value="F:lipid-linked peptidoglycan transporter activity"/>
    <property type="evidence" value="ECO:0007669"/>
    <property type="project" value="TreeGrafter"/>
</dbReference>
<evidence type="ECO:0000256" key="3">
    <source>
        <dbReference type="ARBA" id="ARBA00022960"/>
    </source>
</evidence>
<feature type="transmembrane region" description="Helical" evidence="6">
    <location>
        <begin position="154"/>
        <end position="180"/>
    </location>
</feature>
<evidence type="ECO:0000313" key="7">
    <source>
        <dbReference type="EMBL" id="PMP82036.1"/>
    </source>
</evidence>
<comment type="caution">
    <text evidence="7">The sequence shown here is derived from an EMBL/GenBank/DDBJ whole genome shotgun (WGS) entry which is preliminary data.</text>
</comment>
<dbReference type="EMBL" id="PNIX01000259">
    <property type="protein sequence ID" value="PMP82036.1"/>
    <property type="molecule type" value="Genomic_DNA"/>
</dbReference>
<dbReference type="GO" id="GO:0051301">
    <property type="term" value="P:cell division"/>
    <property type="evidence" value="ECO:0007669"/>
    <property type="project" value="InterPro"/>
</dbReference>
<evidence type="ECO:0000256" key="6">
    <source>
        <dbReference type="SAM" id="Phobius"/>
    </source>
</evidence>